<dbReference type="PANTHER" id="PTHR15741">
    <property type="entry name" value="BASIC HELIX-LOOP-HELIX ZIP TRANSCRIPTION FACTOR"/>
    <property type="match status" value="1"/>
</dbReference>
<dbReference type="SUPFAM" id="SSF47459">
    <property type="entry name" value="HLH, helix-loop-helix DNA-binding domain"/>
    <property type="match status" value="1"/>
</dbReference>
<proteinExistence type="predicted"/>
<dbReference type="OrthoDB" id="5778525at2759"/>
<comment type="subcellular location">
    <subcellularLocation>
        <location evidence="1">Nucleus</location>
    </subcellularLocation>
</comment>
<dbReference type="EMBL" id="KV440972">
    <property type="protein sequence ID" value="OAD79317.1"/>
    <property type="molecule type" value="Genomic_DNA"/>
</dbReference>
<dbReference type="PANTHER" id="PTHR15741:SF27">
    <property type="entry name" value="TRANSCRIPTION FACTOR AP-4"/>
    <property type="match status" value="1"/>
</dbReference>
<dbReference type="AlphaFoldDB" id="A0A167Q9H5"/>
<dbReference type="Proteomes" id="UP000077315">
    <property type="component" value="Unassembled WGS sequence"/>
</dbReference>
<dbReference type="InterPro" id="IPR052207">
    <property type="entry name" value="Max-like/E-box_TFs"/>
</dbReference>
<dbReference type="GO" id="GO:0005634">
    <property type="term" value="C:nucleus"/>
    <property type="evidence" value="ECO:0007669"/>
    <property type="project" value="UniProtKB-SubCell"/>
</dbReference>
<dbReference type="GO" id="GO:0000981">
    <property type="term" value="F:DNA-binding transcription factor activity, RNA polymerase II-specific"/>
    <property type="evidence" value="ECO:0007669"/>
    <property type="project" value="TreeGrafter"/>
</dbReference>
<dbReference type="InterPro" id="IPR011598">
    <property type="entry name" value="bHLH_dom"/>
</dbReference>
<dbReference type="InterPro" id="IPR036638">
    <property type="entry name" value="HLH_DNA-bd_sf"/>
</dbReference>
<name>A0A167Q9H5_PHYB8</name>
<evidence type="ECO:0000256" key="4">
    <source>
        <dbReference type="ARBA" id="ARBA00023163"/>
    </source>
</evidence>
<feature type="compositionally biased region" description="Low complexity" evidence="6">
    <location>
        <begin position="15"/>
        <end position="39"/>
    </location>
</feature>
<keyword evidence="4" id="KW-0804">Transcription</keyword>
<dbReference type="SMART" id="SM00353">
    <property type="entry name" value="HLH"/>
    <property type="match status" value="1"/>
</dbReference>
<keyword evidence="9" id="KW-1185">Reference proteome</keyword>
<keyword evidence="2" id="KW-0805">Transcription regulation</keyword>
<sequence length="162" mass="18340">MPNIYPPAFAPYPPIIGNNNSNNSWHSSSASSSPTSPGSSRKRPSPEDCSVQDIKPRPRERRHRKAPHELLTDAEKKANHIASEQKRRQNIRLGFDQLIDSVPSLHHGNRSEALILQKSVEHIQHLISIKNDLKNQVRDLQSVLGDPNYEEDSSEDELSYSY</sequence>
<dbReference type="InParanoid" id="A0A167Q9H5"/>
<reference evidence="9" key="1">
    <citation type="submission" date="2015-06" db="EMBL/GenBank/DDBJ databases">
        <title>Expansion of signal transduction pathways in fungi by whole-genome duplication.</title>
        <authorList>
            <consortium name="DOE Joint Genome Institute"/>
            <person name="Corrochano L.M."/>
            <person name="Kuo A."/>
            <person name="Marcet-Houben M."/>
            <person name="Polaino S."/>
            <person name="Salamov A."/>
            <person name="Villalobos J.M."/>
            <person name="Alvarez M.I."/>
            <person name="Avalos J."/>
            <person name="Benito E.P."/>
            <person name="Benoit I."/>
            <person name="Burger G."/>
            <person name="Camino L.P."/>
            <person name="Canovas D."/>
            <person name="Cerda-Olmedo E."/>
            <person name="Cheng J.-F."/>
            <person name="Dominguez A."/>
            <person name="Elias M."/>
            <person name="Eslava A.P."/>
            <person name="Glaser F."/>
            <person name="Grimwood J."/>
            <person name="Gutierrez G."/>
            <person name="Heitman J."/>
            <person name="Henrissat B."/>
            <person name="Iturriaga E.A."/>
            <person name="Lang B.F."/>
            <person name="Lavin J.L."/>
            <person name="Lee S."/>
            <person name="Li W."/>
            <person name="Lindquist E."/>
            <person name="Lopez-Garcia S."/>
            <person name="Luque E.M."/>
            <person name="Marcos A.T."/>
            <person name="Martin J."/>
            <person name="McCluskey K."/>
            <person name="Medina H.R."/>
            <person name="Miralles-Duran A."/>
            <person name="Miyazaki A."/>
            <person name="Munoz-Torres E."/>
            <person name="Oguiza J.A."/>
            <person name="Ohm R."/>
            <person name="Olmedo M."/>
            <person name="Orejas M."/>
            <person name="Ortiz-Castellanos L."/>
            <person name="Pisabarro A.G."/>
            <person name="Rodriguez-Romero J."/>
            <person name="Ruiz-Herrera J."/>
            <person name="Ruiz-Vazquez R."/>
            <person name="Sanz C."/>
            <person name="Schackwitz W."/>
            <person name="Schmutz J."/>
            <person name="Shahriari M."/>
            <person name="Shelest E."/>
            <person name="Silva-Franco F."/>
            <person name="Soanes D."/>
            <person name="Syed K."/>
            <person name="Tagua V.G."/>
            <person name="Talbot N.J."/>
            <person name="Thon M."/>
            <person name="De vries R.P."/>
            <person name="Wiebenga A."/>
            <person name="Yadav J.S."/>
            <person name="Braun E.L."/>
            <person name="Baker S."/>
            <person name="Garre V."/>
            <person name="Horwitz B."/>
            <person name="Torres-Martinez S."/>
            <person name="Idnurm A."/>
            <person name="Herrera-Estrella A."/>
            <person name="Gabaldon T."/>
            <person name="Grigoriev I.V."/>
        </authorList>
    </citation>
    <scope>NUCLEOTIDE SEQUENCE [LARGE SCALE GENOMIC DNA]</scope>
    <source>
        <strain evidence="9">NRRL 1555(-)</strain>
    </source>
</reference>
<evidence type="ECO:0000313" key="8">
    <source>
        <dbReference type="EMBL" id="OAD79317.1"/>
    </source>
</evidence>
<dbReference type="GeneID" id="28991109"/>
<dbReference type="PROSITE" id="PS50888">
    <property type="entry name" value="BHLH"/>
    <property type="match status" value="1"/>
</dbReference>
<protein>
    <submittedName>
        <fullName evidence="8">Helix-loop-helix DNA-binding domain-containing transcription factor</fullName>
    </submittedName>
</protein>
<evidence type="ECO:0000256" key="1">
    <source>
        <dbReference type="ARBA" id="ARBA00004123"/>
    </source>
</evidence>
<keyword evidence="5" id="KW-0539">Nucleus</keyword>
<dbReference type="Gene3D" id="4.10.280.10">
    <property type="entry name" value="Helix-loop-helix DNA-binding domain"/>
    <property type="match status" value="1"/>
</dbReference>
<dbReference type="RefSeq" id="XP_018297357.1">
    <property type="nucleotide sequence ID" value="XM_018430203.1"/>
</dbReference>
<feature type="region of interest" description="Disordered" evidence="6">
    <location>
        <begin position="1"/>
        <end position="85"/>
    </location>
</feature>
<accession>A0A167Q9H5</accession>
<evidence type="ECO:0000259" key="7">
    <source>
        <dbReference type="PROSITE" id="PS50888"/>
    </source>
</evidence>
<feature type="domain" description="BHLH" evidence="7">
    <location>
        <begin position="75"/>
        <end position="126"/>
    </location>
</feature>
<feature type="compositionally biased region" description="Basic and acidic residues" evidence="6">
    <location>
        <begin position="67"/>
        <end position="85"/>
    </location>
</feature>
<dbReference type="STRING" id="763407.A0A167Q9H5"/>
<gene>
    <name evidence="8" type="ORF">PHYBLDRAFT_139351</name>
</gene>
<organism evidence="8 9">
    <name type="scientific">Phycomyces blakesleeanus (strain ATCC 8743b / DSM 1359 / FGSC 10004 / NBRC 33097 / NRRL 1555)</name>
    <dbReference type="NCBI Taxonomy" id="763407"/>
    <lineage>
        <taxon>Eukaryota</taxon>
        <taxon>Fungi</taxon>
        <taxon>Fungi incertae sedis</taxon>
        <taxon>Mucoromycota</taxon>
        <taxon>Mucoromycotina</taxon>
        <taxon>Mucoromycetes</taxon>
        <taxon>Mucorales</taxon>
        <taxon>Phycomycetaceae</taxon>
        <taxon>Phycomyces</taxon>
    </lineage>
</organism>
<evidence type="ECO:0000256" key="2">
    <source>
        <dbReference type="ARBA" id="ARBA00023015"/>
    </source>
</evidence>
<keyword evidence="3 8" id="KW-0238">DNA-binding</keyword>
<dbReference type="GO" id="GO:0000978">
    <property type="term" value="F:RNA polymerase II cis-regulatory region sequence-specific DNA binding"/>
    <property type="evidence" value="ECO:0007669"/>
    <property type="project" value="TreeGrafter"/>
</dbReference>
<evidence type="ECO:0000256" key="5">
    <source>
        <dbReference type="ARBA" id="ARBA00023242"/>
    </source>
</evidence>
<evidence type="ECO:0000256" key="3">
    <source>
        <dbReference type="ARBA" id="ARBA00023125"/>
    </source>
</evidence>
<evidence type="ECO:0000313" key="9">
    <source>
        <dbReference type="Proteomes" id="UP000077315"/>
    </source>
</evidence>
<dbReference type="VEuPathDB" id="FungiDB:PHYBLDRAFT_139351"/>
<dbReference type="Pfam" id="PF00010">
    <property type="entry name" value="HLH"/>
    <property type="match status" value="1"/>
</dbReference>
<feature type="compositionally biased region" description="Pro residues" evidence="6">
    <location>
        <begin position="1"/>
        <end position="14"/>
    </location>
</feature>
<dbReference type="GO" id="GO:0046983">
    <property type="term" value="F:protein dimerization activity"/>
    <property type="evidence" value="ECO:0007669"/>
    <property type="project" value="InterPro"/>
</dbReference>
<evidence type="ECO:0000256" key="6">
    <source>
        <dbReference type="SAM" id="MobiDB-lite"/>
    </source>
</evidence>